<evidence type="ECO:0000313" key="1">
    <source>
        <dbReference type="EMBL" id="CAG8841805.1"/>
    </source>
</evidence>
<dbReference type="Proteomes" id="UP000789901">
    <property type="component" value="Unassembled WGS sequence"/>
</dbReference>
<gene>
    <name evidence="1" type="ORF">GMARGA_LOCUS35640</name>
</gene>
<dbReference type="EMBL" id="CAJVQB010066936">
    <property type="protein sequence ID" value="CAG8841805.1"/>
    <property type="molecule type" value="Genomic_DNA"/>
</dbReference>
<feature type="non-terminal residue" evidence="1">
    <location>
        <position position="47"/>
    </location>
</feature>
<organism evidence="1 2">
    <name type="scientific">Gigaspora margarita</name>
    <dbReference type="NCBI Taxonomy" id="4874"/>
    <lineage>
        <taxon>Eukaryota</taxon>
        <taxon>Fungi</taxon>
        <taxon>Fungi incertae sedis</taxon>
        <taxon>Mucoromycota</taxon>
        <taxon>Glomeromycotina</taxon>
        <taxon>Glomeromycetes</taxon>
        <taxon>Diversisporales</taxon>
        <taxon>Gigasporaceae</taxon>
        <taxon>Gigaspora</taxon>
    </lineage>
</organism>
<reference evidence="1 2" key="1">
    <citation type="submission" date="2021-06" db="EMBL/GenBank/DDBJ databases">
        <authorList>
            <person name="Kallberg Y."/>
            <person name="Tangrot J."/>
            <person name="Rosling A."/>
        </authorList>
    </citation>
    <scope>NUCLEOTIDE SEQUENCE [LARGE SCALE GENOMIC DNA]</scope>
    <source>
        <strain evidence="1 2">120-4 pot B 10/14</strain>
    </source>
</reference>
<sequence length="47" mass="5096">MVENISCVSVVLGLIKDKYNVDEFIELVELESIGDDNNAKVGGNIAK</sequence>
<keyword evidence="2" id="KW-1185">Reference proteome</keyword>
<evidence type="ECO:0000313" key="2">
    <source>
        <dbReference type="Proteomes" id="UP000789901"/>
    </source>
</evidence>
<comment type="caution">
    <text evidence="1">The sequence shown here is derived from an EMBL/GenBank/DDBJ whole genome shotgun (WGS) entry which is preliminary data.</text>
</comment>
<accession>A0ABN7WX52</accession>
<name>A0ABN7WX52_GIGMA</name>
<proteinExistence type="predicted"/>
<protein>
    <submittedName>
        <fullName evidence="1">14230_t:CDS:1</fullName>
    </submittedName>
</protein>